<accession>A0A3R7K8V9</accession>
<dbReference type="RefSeq" id="XP_029237629.1">
    <property type="nucleotide sequence ID" value="XM_029382539.1"/>
</dbReference>
<dbReference type="GeneID" id="40329599"/>
<gene>
    <name evidence="1" type="ORF">TraAM80_05666</name>
</gene>
<protein>
    <submittedName>
        <fullName evidence="1">Uncharacterized protein</fullName>
    </submittedName>
</protein>
<keyword evidence="2" id="KW-1185">Reference proteome</keyword>
<reference evidence="1 2" key="1">
    <citation type="journal article" date="2018" name="BMC Genomics">
        <title>Genomic comparison of Trypanosoma conorhini and Trypanosoma rangeli to Trypanosoma cruzi strains of high and low virulence.</title>
        <authorList>
            <person name="Bradwell K.R."/>
            <person name="Koparde V.N."/>
            <person name="Matveyev A.V."/>
            <person name="Serrano M.G."/>
            <person name="Alves J.M."/>
            <person name="Parikh H."/>
            <person name="Huang B."/>
            <person name="Lee V."/>
            <person name="Espinosa-Alvarez O."/>
            <person name="Ortiz P.A."/>
            <person name="Costa-Martins A.G."/>
            <person name="Teixeira M.M."/>
            <person name="Buck G.A."/>
        </authorList>
    </citation>
    <scope>NUCLEOTIDE SEQUENCE [LARGE SCALE GENOMIC DNA]</scope>
    <source>
        <strain evidence="1 2">AM80</strain>
    </source>
</reference>
<comment type="caution">
    <text evidence="1">The sequence shown here is derived from an EMBL/GenBank/DDBJ whole genome shotgun (WGS) entry which is preliminary data.</text>
</comment>
<dbReference type="AlphaFoldDB" id="A0A3R7K8V9"/>
<evidence type="ECO:0000313" key="2">
    <source>
        <dbReference type="Proteomes" id="UP000283634"/>
    </source>
</evidence>
<organism evidence="1 2">
    <name type="scientific">Trypanosoma rangeli</name>
    <dbReference type="NCBI Taxonomy" id="5698"/>
    <lineage>
        <taxon>Eukaryota</taxon>
        <taxon>Discoba</taxon>
        <taxon>Euglenozoa</taxon>
        <taxon>Kinetoplastea</taxon>
        <taxon>Metakinetoplastina</taxon>
        <taxon>Trypanosomatida</taxon>
        <taxon>Trypanosomatidae</taxon>
        <taxon>Trypanosoma</taxon>
        <taxon>Herpetosoma</taxon>
    </lineage>
</organism>
<evidence type="ECO:0000313" key="1">
    <source>
        <dbReference type="EMBL" id="RNF03624.1"/>
    </source>
</evidence>
<name>A0A3R7K8V9_TRYRA</name>
<sequence length="100" mass="11376">MQCRPPTEGLFIEVKVAGDTATVVWCVWEELSPHGTADMPEFQALDMAAALRVASTYESFLVFVPAPWGTLRFSLRCPSRFSGWCRRRCWMASRCRRSSI</sequence>
<dbReference type="EMBL" id="MKGL01000189">
    <property type="protein sequence ID" value="RNF03624.1"/>
    <property type="molecule type" value="Genomic_DNA"/>
</dbReference>
<dbReference type="Proteomes" id="UP000283634">
    <property type="component" value="Unassembled WGS sequence"/>
</dbReference>
<proteinExistence type="predicted"/>